<evidence type="ECO:0000259" key="15">
    <source>
        <dbReference type="PROSITE" id="PS50836"/>
    </source>
</evidence>
<dbReference type="CDD" id="cd09629">
    <property type="entry name" value="DOMON_CIL1_like"/>
    <property type="match status" value="1"/>
</dbReference>
<keyword evidence="6 10" id="KW-0249">Electron transport</keyword>
<feature type="transmembrane region" description="Helical" evidence="13">
    <location>
        <begin position="342"/>
        <end position="365"/>
    </location>
</feature>
<evidence type="ECO:0000256" key="5">
    <source>
        <dbReference type="ARBA" id="ARBA00022729"/>
    </source>
</evidence>
<keyword evidence="3 13" id="KW-0812">Transmembrane</keyword>
<keyword evidence="2 10" id="KW-0813">Transport</keyword>
<accession>A0AAD8LXS0</accession>
<evidence type="ECO:0000256" key="4">
    <source>
        <dbReference type="ARBA" id="ARBA00022723"/>
    </source>
</evidence>
<dbReference type="Proteomes" id="UP001237642">
    <property type="component" value="Unassembled WGS sequence"/>
</dbReference>
<evidence type="ECO:0000256" key="10">
    <source>
        <dbReference type="PIRNR" id="PIRNR037471"/>
    </source>
</evidence>
<feature type="transmembrane region" description="Helical" evidence="13">
    <location>
        <begin position="239"/>
        <end position="258"/>
    </location>
</feature>
<comment type="caution">
    <text evidence="17">The sequence shown here is derived from an EMBL/GenBank/DDBJ whole genome shotgun (WGS) entry which is preliminary data.</text>
</comment>
<evidence type="ECO:0000313" key="17">
    <source>
        <dbReference type="EMBL" id="KAK1353086.1"/>
    </source>
</evidence>
<evidence type="ECO:0000313" key="18">
    <source>
        <dbReference type="Proteomes" id="UP001237642"/>
    </source>
</evidence>
<dbReference type="InterPro" id="IPR017214">
    <property type="entry name" value="UCP037471"/>
</dbReference>
<keyword evidence="11" id="KW-0408">Iron</keyword>
<feature type="transmembrane region" description="Helical" evidence="13">
    <location>
        <begin position="278"/>
        <end position="295"/>
    </location>
</feature>
<feature type="binding site" description="axial binding residue" evidence="11">
    <location>
        <position position="311"/>
    </location>
    <ligand>
        <name>heme b</name>
        <dbReference type="ChEBI" id="CHEBI:60344"/>
        <label>1</label>
    </ligand>
    <ligandPart>
        <name>Fe</name>
        <dbReference type="ChEBI" id="CHEBI:18248"/>
    </ligandPart>
</feature>
<feature type="binding site" description="axial binding residue" evidence="11">
    <location>
        <position position="275"/>
    </location>
    <ligand>
        <name>heme b</name>
        <dbReference type="ChEBI" id="CHEBI:60344"/>
        <label>1</label>
    </ligand>
    <ligandPart>
        <name>Fe</name>
        <dbReference type="ChEBI" id="CHEBI:18248"/>
    </ligandPart>
</feature>
<feature type="domain" description="Cytochrome b561" evidence="16">
    <location>
        <begin position="167"/>
        <end position="366"/>
    </location>
</feature>
<evidence type="ECO:0000256" key="9">
    <source>
        <dbReference type="ARBA" id="ARBA00053871"/>
    </source>
</evidence>
<keyword evidence="8 10" id="KW-0472">Membrane</keyword>
<reference evidence="17" key="2">
    <citation type="submission" date="2023-05" db="EMBL/GenBank/DDBJ databases">
        <authorList>
            <person name="Schelkunov M.I."/>
        </authorList>
    </citation>
    <scope>NUCLEOTIDE SEQUENCE</scope>
    <source>
        <strain evidence="17">Hsosn_3</strain>
        <tissue evidence="17">Leaf</tissue>
    </source>
</reference>
<comment type="cofactor">
    <cofactor evidence="10">
        <name>heme b</name>
        <dbReference type="ChEBI" id="CHEBI:60344"/>
    </cofactor>
    <text evidence="10">Binds 2 heme b groups non-covalently.</text>
</comment>
<feature type="domain" description="DOMON" evidence="15">
    <location>
        <begin position="45"/>
        <end position="160"/>
    </location>
</feature>
<feature type="signal peptide" evidence="14">
    <location>
        <begin position="1"/>
        <end position="22"/>
    </location>
</feature>
<dbReference type="InterPro" id="IPR006593">
    <property type="entry name" value="Cyt_b561/ferric_Rdtase_TM"/>
</dbReference>
<evidence type="ECO:0000256" key="8">
    <source>
        <dbReference type="ARBA" id="ARBA00023136"/>
    </source>
</evidence>
<feature type="binding site" description="axial binding residue" evidence="11">
    <location>
        <position position="206"/>
    </location>
    <ligand>
        <name>heme b</name>
        <dbReference type="ChEBI" id="CHEBI:60344"/>
        <label>1</label>
    </ligand>
    <ligandPart>
        <name>Fe</name>
        <dbReference type="ChEBI" id="CHEBI:18248"/>
    </ligandPart>
</feature>
<dbReference type="Pfam" id="PF04526">
    <property type="entry name" value="DUF568"/>
    <property type="match status" value="1"/>
</dbReference>
<reference evidence="17" key="1">
    <citation type="submission" date="2023-02" db="EMBL/GenBank/DDBJ databases">
        <title>Genome of toxic invasive species Heracleum sosnowskyi carries increased number of genes despite the absence of recent whole-genome duplications.</title>
        <authorList>
            <person name="Schelkunov M."/>
            <person name="Shtratnikova V."/>
            <person name="Makarenko M."/>
            <person name="Klepikova A."/>
            <person name="Omelchenko D."/>
            <person name="Novikova G."/>
            <person name="Obukhova E."/>
            <person name="Bogdanov V."/>
            <person name="Penin A."/>
            <person name="Logacheva M."/>
        </authorList>
    </citation>
    <scope>NUCLEOTIDE SEQUENCE</scope>
    <source>
        <strain evidence="17">Hsosn_3</strain>
        <tissue evidence="17">Leaf</tissue>
    </source>
</reference>
<evidence type="ECO:0000259" key="16">
    <source>
        <dbReference type="PROSITE" id="PS50939"/>
    </source>
</evidence>
<dbReference type="PANTHER" id="PTHR23130:SF195">
    <property type="entry name" value="CYTOCHROME B561 AND DOMON DOMAIN-CONTAINING PROTEIN"/>
    <property type="match status" value="1"/>
</dbReference>
<feature type="binding site" description="axial binding residue" evidence="11">
    <location>
        <position position="242"/>
    </location>
    <ligand>
        <name>heme b</name>
        <dbReference type="ChEBI" id="CHEBI:60344"/>
        <label>1</label>
    </ligand>
    <ligandPart>
        <name>Fe</name>
        <dbReference type="ChEBI" id="CHEBI:18248"/>
    </ligandPart>
</feature>
<comment type="function">
    <text evidence="9">May act as a catecholamine-responsive trans-membrane electron transporter.</text>
</comment>
<dbReference type="FunFam" id="1.20.120.1770:FF:000007">
    <property type="entry name" value="Cytochrome b561 and DOMON domain-containing protein"/>
    <property type="match status" value="1"/>
</dbReference>
<evidence type="ECO:0000256" key="2">
    <source>
        <dbReference type="ARBA" id="ARBA00022448"/>
    </source>
</evidence>
<evidence type="ECO:0000256" key="1">
    <source>
        <dbReference type="ARBA" id="ARBA00004141"/>
    </source>
</evidence>
<sequence length="392" mass="43325">MASTHLSILLLISLSLFSVSQSLTCTSQKFINNKLYQHRNNLPQLNSYLHYTYDAKKSSLSIAFVATPPKPNGWVSWAINPTTTGMKGSQALIGFKNLDGSVVVKTYNINSYGPLVESELSFEVTQKSCEFFDEVFKIFATVVLPEMGNETTLNQVWQVGASVTGGVPDKHEFQPQNLNSKGTLDFLSGQTSAGGGGDRHRRKNIHGVLNAVSWGILFPVGIIIARYMRTFPSTDPTWFYLHVFCQVSAYAIGVAGWGTGLKLGSQSKGVKYSGHRNIGIALFVLATVQVFALFFRPKKDHKYKFHWSVYHHGLGYAIVILGIINVFKGLDILDPEEKWKRAYIGVIVALGVIDVILEAITWIMVSKRKSGSSTKPYNGEHNGSGRQQPLSQ</sequence>
<keyword evidence="5 14" id="KW-0732">Signal</keyword>
<dbReference type="Gene3D" id="1.20.120.1770">
    <property type="match status" value="1"/>
</dbReference>
<dbReference type="GO" id="GO:0016020">
    <property type="term" value="C:membrane"/>
    <property type="evidence" value="ECO:0007669"/>
    <property type="project" value="UniProtKB-SubCell"/>
</dbReference>
<evidence type="ECO:0000256" key="12">
    <source>
        <dbReference type="SAM" id="MobiDB-lite"/>
    </source>
</evidence>
<dbReference type="PANTHER" id="PTHR23130">
    <property type="entry name" value="CYTOCHROME B561 AND DOMON DOMAIN-CONTAINING PROTEIN"/>
    <property type="match status" value="1"/>
</dbReference>
<gene>
    <name evidence="17" type="ORF">POM88_052924</name>
</gene>
<keyword evidence="4 11" id="KW-0479">Metal-binding</keyword>
<dbReference type="PROSITE" id="PS50836">
    <property type="entry name" value="DOMON"/>
    <property type="match status" value="1"/>
</dbReference>
<evidence type="ECO:0000256" key="3">
    <source>
        <dbReference type="ARBA" id="ARBA00022692"/>
    </source>
</evidence>
<proteinExistence type="predicted"/>
<keyword evidence="18" id="KW-1185">Reference proteome</keyword>
<organism evidence="17 18">
    <name type="scientific">Heracleum sosnowskyi</name>
    <dbReference type="NCBI Taxonomy" id="360622"/>
    <lineage>
        <taxon>Eukaryota</taxon>
        <taxon>Viridiplantae</taxon>
        <taxon>Streptophyta</taxon>
        <taxon>Embryophyta</taxon>
        <taxon>Tracheophyta</taxon>
        <taxon>Spermatophyta</taxon>
        <taxon>Magnoliopsida</taxon>
        <taxon>eudicotyledons</taxon>
        <taxon>Gunneridae</taxon>
        <taxon>Pentapetalae</taxon>
        <taxon>asterids</taxon>
        <taxon>campanulids</taxon>
        <taxon>Apiales</taxon>
        <taxon>Apiaceae</taxon>
        <taxon>Apioideae</taxon>
        <taxon>apioid superclade</taxon>
        <taxon>Tordylieae</taxon>
        <taxon>Tordyliinae</taxon>
        <taxon>Heracleum</taxon>
    </lineage>
</organism>
<dbReference type="AlphaFoldDB" id="A0AAD8LXS0"/>
<feature type="chain" id="PRO_5042182685" description="Cytochrome b561 and DOMON domain-containing protein" evidence="14">
    <location>
        <begin position="23"/>
        <end position="392"/>
    </location>
</feature>
<dbReference type="InterPro" id="IPR045265">
    <property type="entry name" value="AIR12_DOMON"/>
</dbReference>
<dbReference type="Pfam" id="PF03188">
    <property type="entry name" value="Cytochrom_B561"/>
    <property type="match status" value="1"/>
</dbReference>
<feature type="transmembrane region" description="Helical" evidence="13">
    <location>
        <begin position="208"/>
        <end position="227"/>
    </location>
</feature>
<dbReference type="GO" id="GO:0046872">
    <property type="term" value="F:metal ion binding"/>
    <property type="evidence" value="ECO:0007669"/>
    <property type="project" value="UniProtKB-KW"/>
</dbReference>
<evidence type="ECO:0000256" key="11">
    <source>
        <dbReference type="PIRSR" id="PIRSR037471-1"/>
    </source>
</evidence>
<feature type="transmembrane region" description="Helical" evidence="13">
    <location>
        <begin position="307"/>
        <end position="327"/>
    </location>
</feature>
<dbReference type="PROSITE" id="PS50939">
    <property type="entry name" value="CYTOCHROME_B561"/>
    <property type="match status" value="1"/>
</dbReference>
<dbReference type="SMART" id="SM00665">
    <property type="entry name" value="B561"/>
    <property type="match status" value="1"/>
</dbReference>
<dbReference type="EMBL" id="JAUIZM010000014">
    <property type="protein sequence ID" value="KAK1353086.1"/>
    <property type="molecule type" value="Genomic_DNA"/>
</dbReference>
<comment type="subcellular location">
    <subcellularLocation>
        <location evidence="1">Membrane</location>
        <topology evidence="1">Multi-pass membrane protein</topology>
    </subcellularLocation>
</comment>
<feature type="region of interest" description="Disordered" evidence="12">
    <location>
        <begin position="370"/>
        <end position="392"/>
    </location>
</feature>
<name>A0AAD8LXS0_9APIA</name>
<evidence type="ECO:0000256" key="7">
    <source>
        <dbReference type="ARBA" id="ARBA00022989"/>
    </source>
</evidence>
<dbReference type="CDD" id="cd08760">
    <property type="entry name" value="Cyt_b561_FRRS1_like"/>
    <property type="match status" value="1"/>
</dbReference>
<evidence type="ECO:0000256" key="6">
    <source>
        <dbReference type="ARBA" id="ARBA00022982"/>
    </source>
</evidence>
<evidence type="ECO:0000256" key="14">
    <source>
        <dbReference type="SAM" id="SignalP"/>
    </source>
</evidence>
<dbReference type="InterPro" id="IPR005018">
    <property type="entry name" value="DOMON_domain"/>
</dbReference>
<evidence type="ECO:0000256" key="13">
    <source>
        <dbReference type="SAM" id="Phobius"/>
    </source>
</evidence>
<keyword evidence="7 13" id="KW-1133">Transmembrane helix</keyword>
<dbReference type="PIRSF" id="PIRSF037471">
    <property type="entry name" value="UCP037471"/>
    <property type="match status" value="1"/>
</dbReference>
<protein>
    <recommendedName>
        <fullName evidence="10">Cytochrome b561 and DOMON domain-containing protein</fullName>
    </recommendedName>
</protein>